<accession>A0A8E5EBI9</accession>
<gene>
    <name evidence="1" type="ORF">Leef1_13</name>
</gene>
<name>A0A8E5EBI9_9CAUD</name>
<reference evidence="1" key="1">
    <citation type="submission" date="2020-07" db="EMBL/GenBank/DDBJ databases">
        <title>Highly diverse flavobacterial phages as mortality factor during North Sea spring blooms.</title>
        <authorList>
            <person name="Bartlau N."/>
            <person name="Wichels A."/>
            <person name="Krohne G."/>
            <person name="Adriaenssens E.M."/>
            <person name="Heins A."/>
            <person name="Fuchs B.M."/>
            <person name="Amann R."/>
            <person name="Moraru C."/>
        </authorList>
    </citation>
    <scope>NUCLEOTIDE SEQUENCE</scope>
</reference>
<keyword evidence="2" id="KW-1185">Reference proteome</keyword>
<evidence type="ECO:0000313" key="1">
    <source>
        <dbReference type="EMBL" id="QQV91376.1"/>
    </source>
</evidence>
<organism evidence="1 2">
    <name type="scientific">Polaribacter phage Leef_1</name>
    <dbReference type="NCBI Taxonomy" id="2745684"/>
    <lineage>
        <taxon>Viruses</taxon>
        <taxon>Duplodnaviria</taxon>
        <taxon>Heunggongvirae</taxon>
        <taxon>Uroviricota</taxon>
        <taxon>Caudoviricetes</taxon>
        <taxon>Helgolandviridae</taxon>
        <taxon>Leefvirus</taxon>
        <taxon>Leefvirus Leef</taxon>
    </lineage>
</organism>
<sequence length="125" mass="14144">MSEVSFIDYTDLEKKAGQKAARTLRRDIKSVLGVLNIKSGSELFRNTTIKSVMKFDSLDHISIAVPHYIFKQHYGFEGIKSNGAAMSMKPYNHFTKLFDKTNAITRLADEIGGIRAEEVTNLIRF</sequence>
<protein>
    <submittedName>
        <fullName evidence="1">Neck protein</fullName>
    </submittedName>
</protein>
<proteinExistence type="predicted"/>
<dbReference type="Proteomes" id="UP000693839">
    <property type="component" value="Segment"/>
</dbReference>
<evidence type="ECO:0000313" key="2">
    <source>
        <dbReference type="Proteomes" id="UP000693839"/>
    </source>
</evidence>
<dbReference type="EMBL" id="MT732473">
    <property type="protein sequence ID" value="QQV91376.1"/>
    <property type="molecule type" value="Genomic_DNA"/>
</dbReference>